<gene>
    <name evidence="2" type="ORF">PGT21_019716</name>
</gene>
<organism evidence="2 3">
    <name type="scientific">Puccinia graminis f. sp. tritici</name>
    <dbReference type="NCBI Taxonomy" id="56615"/>
    <lineage>
        <taxon>Eukaryota</taxon>
        <taxon>Fungi</taxon>
        <taxon>Dikarya</taxon>
        <taxon>Basidiomycota</taxon>
        <taxon>Pucciniomycotina</taxon>
        <taxon>Pucciniomycetes</taxon>
        <taxon>Pucciniales</taxon>
        <taxon>Pucciniaceae</taxon>
        <taxon>Puccinia</taxon>
    </lineage>
</organism>
<keyword evidence="3" id="KW-1185">Reference proteome</keyword>
<evidence type="ECO:0000256" key="1">
    <source>
        <dbReference type="SAM" id="Phobius"/>
    </source>
</evidence>
<accession>A0A5B0QFQ3</accession>
<feature type="transmembrane region" description="Helical" evidence="1">
    <location>
        <begin position="6"/>
        <end position="24"/>
    </location>
</feature>
<keyword evidence="1" id="KW-0472">Membrane</keyword>
<protein>
    <submittedName>
        <fullName evidence="2">Uncharacterized protein</fullName>
    </submittedName>
</protein>
<comment type="caution">
    <text evidence="2">The sequence shown here is derived from an EMBL/GenBank/DDBJ whole genome shotgun (WGS) entry which is preliminary data.</text>
</comment>
<proteinExistence type="predicted"/>
<name>A0A5B0QFQ3_PUCGR</name>
<evidence type="ECO:0000313" key="3">
    <source>
        <dbReference type="Proteomes" id="UP000324748"/>
    </source>
</evidence>
<keyword evidence="1" id="KW-1133">Transmembrane helix</keyword>
<keyword evidence="1" id="KW-0812">Transmembrane</keyword>
<dbReference type="Proteomes" id="UP000324748">
    <property type="component" value="Unassembled WGS sequence"/>
</dbReference>
<sequence>MPHAHQFISQIFSLPWSVFLLLAIQLRMKLTSIDWQWRAIPPGHTGNGSCSLTALVECVIGLESWGGTAVATERESNETDAALDALAEWILTIFYSWPAQESPVRKTIDASPKVNT</sequence>
<evidence type="ECO:0000313" key="2">
    <source>
        <dbReference type="EMBL" id="KAA1112001.1"/>
    </source>
</evidence>
<dbReference type="AlphaFoldDB" id="A0A5B0QFQ3"/>
<dbReference type="EMBL" id="VSWC01000016">
    <property type="protein sequence ID" value="KAA1112001.1"/>
    <property type="molecule type" value="Genomic_DNA"/>
</dbReference>
<reference evidence="2 3" key="1">
    <citation type="submission" date="2019-05" db="EMBL/GenBank/DDBJ databases">
        <title>Emergence of the Ug99 lineage of the wheat stem rust pathogen through somatic hybridization.</title>
        <authorList>
            <person name="Li F."/>
            <person name="Upadhyaya N.M."/>
            <person name="Sperschneider J."/>
            <person name="Matny O."/>
            <person name="Nguyen-Phuc H."/>
            <person name="Mago R."/>
            <person name="Raley C."/>
            <person name="Miller M.E."/>
            <person name="Silverstein K.A.T."/>
            <person name="Henningsen E."/>
            <person name="Hirsch C.D."/>
            <person name="Visser B."/>
            <person name="Pretorius Z.A."/>
            <person name="Steffenson B.J."/>
            <person name="Schwessinger B."/>
            <person name="Dodds P.N."/>
            <person name="Figueroa M."/>
        </authorList>
    </citation>
    <scope>NUCLEOTIDE SEQUENCE [LARGE SCALE GENOMIC DNA]</scope>
    <source>
        <strain evidence="2">21-0</strain>
    </source>
</reference>